<dbReference type="RefSeq" id="WP_167942111.1">
    <property type="nucleotide sequence ID" value="NZ_JAATJA010000003.1"/>
</dbReference>
<dbReference type="Pfam" id="PF16068">
    <property type="entry name" value="DUF4810"/>
    <property type="match status" value="1"/>
</dbReference>
<keyword evidence="3" id="KW-1185">Reference proteome</keyword>
<dbReference type="InterPro" id="IPR014508">
    <property type="entry name" value="UCP020555_TPR-like"/>
</dbReference>
<proteinExistence type="predicted"/>
<feature type="compositionally biased region" description="Basic and acidic residues" evidence="1">
    <location>
        <begin position="91"/>
        <end position="102"/>
    </location>
</feature>
<comment type="caution">
    <text evidence="2">The sequence shown here is derived from an EMBL/GenBank/DDBJ whole genome shotgun (WGS) entry which is preliminary data.</text>
</comment>
<sequence length="135" mass="14718">MYYWGQYSETSYCCAKEPCDQSTQAHLGELQRIIEKSGEMALPVPPGVYAEYGFCLFRQGDAQGAVKLFEQEKALYPESTVFMDRLINAAKQRDDTKNEADSGKGSGDVAATAPTQTPPSKAETASTPDTPSHVN</sequence>
<gene>
    <name evidence="2" type="ORF">GGQ74_002716</name>
</gene>
<dbReference type="EMBL" id="JAATJA010000003">
    <property type="protein sequence ID" value="NJB69022.1"/>
    <property type="molecule type" value="Genomic_DNA"/>
</dbReference>
<organism evidence="2 3">
    <name type="scientific">Desulfobaculum xiamenense</name>
    <dbReference type="NCBI Taxonomy" id="995050"/>
    <lineage>
        <taxon>Bacteria</taxon>
        <taxon>Pseudomonadati</taxon>
        <taxon>Thermodesulfobacteriota</taxon>
        <taxon>Desulfovibrionia</taxon>
        <taxon>Desulfovibrionales</taxon>
        <taxon>Desulfovibrionaceae</taxon>
        <taxon>Desulfobaculum</taxon>
    </lineage>
</organism>
<evidence type="ECO:0000256" key="1">
    <source>
        <dbReference type="SAM" id="MobiDB-lite"/>
    </source>
</evidence>
<accession>A0A846QRA6</accession>
<protein>
    <recommendedName>
        <fullName evidence="4">Tetratricopeptide repeat-containing protein</fullName>
    </recommendedName>
</protein>
<name>A0A846QRA6_9BACT</name>
<evidence type="ECO:0000313" key="3">
    <source>
        <dbReference type="Proteomes" id="UP000580856"/>
    </source>
</evidence>
<evidence type="ECO:0000313" key="2">
    <source>
        <dbReference type="EMBL" id="NJB69022.1"/>
    </source>
</evidence>
<evidence type="ECO:0008006" key="4">
    <source>
        <dbReference type="Google" id="ProtNLM"/>
    </source>
</evidence>
<feature type="region of interest" description="Disordered" evidence="1">
    <location>
        <begin position="91"/>
        <end position="135"/>
    </location>
</feature>
<dbReference type="AlphaFoldDB" id="A0A846QRA6"/>
<dbReference type="Proteomes" id="UP000580856">
    <property type="component" value="Unassembled WGS sequence"/>
</dbReference>
<feature type="compositionally biased region" description="Polar residues" evidence="1">
    <location>
        <begin position="113"/>
        <end position="135"/>
    </location>
</feature>
<reference evidence="2 3" key="1">
    <citation type="submission" date="2020-03" db="EMBL/GenBank/DDBJ databases">
        <title>Genomic Encyclopedia of Type Strains, Phase IV (KMG-IV): sequencing the most valuable type-strain genomes for metagenomic binning, comparative biology and taxonomic classification.</title>
        <authorList>
            <person name="Goeker M."/>
        </authorList>
    </citation>
    <scope>NUCLEOTIDE SEQUENCE [LARGE SCALE GENOMIC DNA]</scope>
    <source>
        <strain evidence="2 3">DSM 24233</strain>
    </source>
</reference>